<dbReference type="GO" id="GO:0016020">
    <property type="term" value="C:membrane"/>
    <property type="evidence" value="ECO:0007669"/>
    <property type="project" value="UniProtKB-SubCell"/>
</dbReference>
<dbReference type="Gene3D" id="1.20.5.700">
    <property type="entry name" value="Single helix bin"/>
    <property type="match status" value="1"/>
</dbReference>
<sequence>MAMLSSRRVAAPKAAQSSRRSRVMPVVRAAAVSSEVPDMNKRNVMNLILAGGAGLPISYLAFGFASFFVPPSAGGGGAGQVAKDALGNDVTLASWLKTHQVGDHSLAQGLKGDPTYLIVNSDSSIEKYGLNAVCTHLGCVVPWVGVSLFVPVEYLDYGLALLAAHCGWRLAEVLYLSVNSNSAGAERYGGLTLASRPSMAELAAKDPPLLTRISKLNTLDSILYGAAQAAMLARLAVGGPAVAAGVMGAAVRLTAVRKQLEAKCHAAAVGNTTTTSAADADLAGLCAWYSLTDSDYEALPGNATGRVGTDARAPSEQAAKSWPVGQLLRAADAYLEPFDDPSVPYYHALLAVRVYPPTAAEVAHLYDAPAAATAEGLAGPGSAAPAGPGGRHLAAQWRLQDAGAAAVGAAVAAPATAAATPAAGPEPQQAPAGQGEQGSAAAGVSGQGQQVGGAAPGDWALAAAVSRWALHHSREGAHHLLLCVEGLAPQQQAVVRSAAEAALGSGGYTSFQLAACEVGGAGATAGNTSASAPGSGGAFADAAGRSRWSLMLPSLTHFLHGNRGSIRSVLMSYEAWLPAAGAVCAPLITWRTPPPYASAEDGDEGGTEEMEEEGGSGDVDEGGDGVNGMGSRVASGDAAHQGNGDEAAQGTGGGAAEAAVGGGTSGDTAAAGSHAGAGVGGGGLASGSRLPRYGTAAGGSVRQRHRKRRRPSGAGAAGGSDPREVARRGVAAVYVEAAVAGGGTDAANSSRDARTGGSSGAAGAGTAGGACMPTLCTVDLKTVHGCALLCSMPLLGLDRTYLSSGQELPYGRSSYKTVYRGPEQHRLEVLRLMPPTEEQLRLHSEAAVPLRCSKLTQPRLLVPWCARR</sequence>
<dbReference type="InterPro" id="IPR014349">
    <property type="entry name" value="Rieske_Fe-S_prot"/>
</dbReference>
<dbReference type="Proteomes" id="UP000236333">
    <property type="component" value="Unassembled WGS sequence"/>
</dbReference>
<feature type="region of interest" description="Disordered" evidence="2">
    <location>
        <begin position="594"/>
        <end position="669"/>
    </location>
</feature>
<dbReference type="Gene3D" id="2.102.10.10">
    <property type="entry name" value="Rieske [2Fe-2S] iron-sulphur domain"/>
    <property type="match status" value="1"/>
</dbReference>
<feature type="compositionally biased region" description="Low complexity" evidence="2">
    <location>
        <begin position="418"/>
        <end position="444"/>
    </location>
</feature>
<dbReference type="EMBL" id="PGGS01000281">
    <property type="protein sequence ID" value="PNH05750.1"/>
    <property type="molecule type" value="Genomic_DNA"/>
</dbReference>
<accession>A0A2J7ZZQ1</accession>
<dbReference type="SUPFAM" id="SSF81502">
    <property type="entry name" value="ISP transmembrane anchor"/>
    <property type="match status" value="1"/>
</dbReference>
<dbReference type="AlphaFoldDB" id="A0A2J7ZZQ1"/>
<keyword evidence="6" id="KW-1185">Reference proteome</keyword>
<dbReference type="SUPFAM" id="SSF50022">
    <property type="entry name" value="ISP domain"/>
    <property type="match status" value="1"/>
</dbReference>
<evidence type="ECO:0000256" key="2">
    <source>
        <dbReference type="SAM" id="MobiDB-lite"/>
    </source>
</evidence>
<dbReference type="Pfam" id="PF25471">
    <property type="entry name" value="TM_PetC"/>
    <property type="match status" value="1"/>
</dbReference>
<keyword evidence="3" id="KW-0472">Membrane</keyword>
<feature type="domain" description="Cytochrome b6-f complex iron-sulfur subunit-like transmembrane anchor" evidence="4">
    <location>
        <begin position="34"/>
        <end position="80"/>
    </location>
</feature>
<proteinExistence type="predicted"/>
<reference evidence="5 6" key="1">
    <citation type="journal article" date="2017" name="Mol. Biol. Evol.">
        <title>The 4-celled Tetrabaena socialis nuclear genome reveals the essential components for genetic control of cell number at the origin of multicellularity in the volvocine lineage.</title>
        <authorList>
            <person name="Featherston J."/>
            <person name="Arakaki Y."/>
            <person name="Hanschen E.R."/>
            <person name="Ferris P.J."/>
            <person name="Michod R.E."/>
            <person name="Olson B.J.S.C."/>
            <person name="Nozaki H."/>
            <person name="Durand P.M."/>
        </authorList>
    </citation>
    <scope>NUCLEOTIDE SEQUENCE [LARGE SCALE GENOMIC DNA]</scope>
    <source>
        <strain evidence="5 6">NIES-571</strain>
    </source>
</reference>
<dbReference type="GO" id="GO:0051537">
    <property type="term" value="F:2 iron, 2 sulfur cluster binding"/>
    <property type="evidence" value="ECO:0007669"/>
    <property type="project" value="InterPro"/>
</dbReference>
<feature type="transmembrane region" description="Helical" evidence="3">
    <location>
        <begin position="47"/>
        <end position="69"/>
    </location>
</feature>
<dbReference type="OrthoDB" id="1637982at2759"/>
<comment type="subcellular location">
    <subcellularLocation>
        <location evidence="1">Membrane</location>
        <topology evidence="1">Single-pass membrane protein</topology>
    </subcellularLocation>
</comment>
<protein>
    <submittedName>
        <fullName evidence="5">Cytochrome b6-f complex iron-sulfur subunit, chloroplastic</fullName>
    </submittedName>
</protein>
<feature type="region of interest" description="Disordered" evidence="2">
    <location>
        <begin position="418"/>
        <end position="451"/>
    </location>
</feature>
<evidence type="ECO:0000313" key="6">
    <source>
        <dbReference type="Proteomes" id="UP000236333"/>
    </source>
</evidence>
<feature type="compositionally biased region" description="Gly residues" evidence="2">
    <location>
        <begin position="650"/>
        <end position="665"/>
    </location>
</feature>
<evidence type="ECO:0000259" key="4">
    <source>
        <dbReference type="Pfam" id="PF25471"/>
    </source>
</evidence>
<evidence type="ECO:0000256" key="3">
    <source>
        <dbReference type="SAM" id="Phobius"/>
    </source>
</evidence>
<comment type="caution">
    <text evidence="5">The sequence shown here is derived from an EMBL/GenBank/DDBJ whole genome shotgun (WGS) entry which is preliminary data.</text>
</comment>
<name>A0A2J7ZZQ1_9CHLO</name>
<keyword evidence="3" id="KW-1133">Transmembrane helix</keyword>
<feature type="compositionally biased region" description="Acidic residues" evidence="2">
    <location>
        <begin position="600"/>
        <end position="623"/>
    </location>
</feature>
<feature type="region of interest" description="Disordered" evidence="2">
    <location>
        <begin position="682"/>
        <end position="723"/>
    </location>
</feature>
<organism evidence="5 6">
    <name type="scientific">Tetrabaena socialis</name>
    <dbReference type="NCBI Taxonomy" id="47790"/>
    <lineage>
        <taxon>Eukaryota</taxon>
        <taxon>Viridiplantae</taxon>
        <taxon>Chlorophyta</taxon>
        <taxon>core chlorophytes</taxon>
        <taxon>Chlorophyceae</taxon>
        <taxon>CS clade</taxon>
        <taxon>Chlamydomonadales</taxon>
        <taxon>Tetrabaenaceae</taxon>
        <taxon>Tetrabaena</taxon>
    </lineage>
</organism>
<dbReference type="InterPro" id="IPR036922">
    <property type="entry name" value="Rieske_2Fe-2S_sf"/>
</dbReference>
<evidence type="ECO:0000256" key="1">
    <source>
        <dbReference type="ARBA" id="ARBA00004167"/>
    </source>
</evidence>
<evidence type="ECO:0000313" key="5">
    <source>
        <dbReference type="EMBL" id="PNH05750.1"/>
    </source>
</evidence>
<dbReference type="InterPro" id="IPR057415">
    <property type="entry name" value="TM_PetC"/>
</dbReference>
<feature type="compositionally biased region" description="Basic residues" evidence="2">
    <location>
        <begin position="702"/>
        <end position="711"/>
    </location>
</feature>
<keyword evidence="3" id="KW-0812">Transmembrane</keyword>
<dbReference type="PANTHER" id="PTHR10134">
    <property type="entry name" value="CYTOCHROME B-C1 COMPLEX SUBUNIT RIESKE, MITOCHONDRIAL"/>
    <property type="match status" value="1"/>
</dbReference>
<feature type="region of interest" description="Disordered" evidence="2">
    <location>
        <begin position="743"/>
        <end position="765"/>
    </location>
</feature>
<gene>
    <name evidence="5" type="ORF">TSOC_007959</name>
</gene>